<name>A0ABM8G1H1_9CELL</name>
<organism evidence="4 5">
    <name type="scientific">Paraoerskovia sediminicola</name>
    <dbReference type="NCBI Taxonomy" id="1138587"/>
    <lineage>
        <taxon>Bacteria</taxon>
        <taxon>Bacillati</taxon>
        <taxon>Actinomycetota</taxon>
        <taxon>Actinomycetes</taxon>
        <taxon>Micrococcales</taxon>
        <taxon>Cellulomonadaceae</taxon>
        <taxon>Paraoerskovia</taxon>
    </lineage>
</organism>
<evidence type="ECO:0000313" key="4">
    <source>
        <dbReference type="EMBL" id="BDZ41908.1"/>
    </source>
</evidence>
<dbReference type="PANTHER" id="PTHR47814:SF1">
    <property type="entry name" value="PEPTIDYL-TRNA HYDROLASE ARFB"/>
    <property type="match status" value="1"/>
</dbReference>
<dbReference type="Pfam" id="PF00472">
    <property type="entry name" value="RF-1"/>
    <property type="match status" value="1"/>
</dbReference>
<dbReference type="NCBIfam" id="NF006718">
    <property type="entry name" value="PRK09256.1"/>
    <property type="match status" value="1"/>
</dbReference>
<keyword evidence="4" id="KW-0378">Hydrolase</keyword>
<dbReference type="PANTHER" id="PTHR47814">
    <property type="entry name" value="PEPTIDYL-TRNA HYDROLASE ARFB"/>
    <property type="match status" value="1"/>
</dbReference>
<protein>
    <submittedName>
        <fullName evidence="4">Aminoacyl-tRNA hydrolase</fullName>
    </submittedName>
</protein>
<dbReference type="Gene3D" id="3.30.160.20">
    <property type="match status" value="1"/>
</dbReference>
<dbReference type="GO" id="GO:0016787">
    <property type="term" value="F:hydrolase activity"/>
    <property type="evidence" value="ECO:0007669"/>
    <property type="project" value="UniProtKB-KW"/>
</dbReference>
<gene>
    <name evidence="4" type="ORF">GCM10025865_12070</name>
</gene>
<dbReference type="InterPro" id="IPR000352">
    <property type="entry name" value="Pep_chain_release_fac_I"/>
</dbReference>
<evidence type="ECO:0000313" key="5">
    <source>
        <dbReference type="Proteomes" id="UP001321475"/>
    </source>
</evidence>
<evidence type="ECO:0000259" key="3">
    <source>
        <dbReference type="Pfam" id="PF00472"/>
    </source>
</evidence>
<evidence type="ECO:0000256" key="2">
    <source>
        <dbReference type="SAM" id="MobiDB-lite"/>
    </source>
</evidence>
<dbReference type="Proteomes" id="UP001321475">
    <property type="component" value="Chromosome"/>
</dbReference>
<feature type="domain" description="Prokaryotic-type class I peptide chain release factors" evidence="3">
    <location>
        <begin position="18"/>
        <end position="143"/>
    </location>
</feature>
<accession>A0ABM8G1H1</accession>
<sequence>MGAMTSPARSGLPVSGALTIPRAELRWRFSRASGPGGQGVNTTDSRVELSWDVARSAVLTATQRERITERLGARLVDGVLTVTAAEHREQLRNRAAATQRLTDLVSAAVAAPPKKRRPTRPTRGSQERRLKAKKQRSETKRLRRG</sequence>
<reference evidence="5" key="1">
    <citation type="journal article" date="2019" name="Int. J. Syst. Evol. Microbiol.">
        <title>The Global Catalogue of Microorganisms (GCM) 10K type strain sequencing project: providing services to taxonomists for standard genome sequencing and annotation.</title>
        <authorList>
            <consortium name="The Broad Institute Genomics Platform"/>
            <consortium name="The Broad Institute Genome Sequencing Center for Infectious Disease"/>
            <person name="Wu L."/>
            <person name="Ma J."/>
        </authorList>
    </citation>
    <scope>NUCLEOTIDE SEQUENCE [LARGE SCALE GENOMIC DNA]</scope>
    <source>
        <strain evidence="5">NBRC 108565</strain>
    </source>
</reference>
<feature type="region of interest" description="Disordered" evidence="2">
    <location>
        <begin position="106"/>
        <end position="145"/>
    </location>
</feature>
<dbReference type="EMBL" id="AP027729">
    <property type="protein sequence ID" value="BDZ41908.1"/>
    <property type="molecule type" value="Genomic_DNA"/>
</dbReference>
<dbReference type="SUPFAM" id="SSF75620">
    <property type="entry name" value="Release factor"/>
    <property type="match status" value="1"/>
</dbReference>
<keyword evidence="5" id="KW-1185">Reference proteome</keyword>
<feature type="compositionally biased region" description="Basic and acidic residues" evidence="2">
    <location>
        <begin position="125"/>
        <end position="145"/>
    </location>
</feature>
<comment type="similarity">
    <text evidence="1">Belongs to the prokaryotic/mitochondrial release factor family.</text>
</comment>
<proteinExistence type="inferred from homology"/>
<evidence type="ECO:0000256" key="1">
    <source>
        <dbReference type="ARBA" id="ARBA00010835"/>
    </source>
</evidence>
<dbReference type="InterPro" id="IPR045853">
    <property type="entry name" value="Pep_chain_release_fac_I_sf"/>
</dbReference>